<dbReference type="InterPro" id="IPR011703">
    <property type="entry name" value="ATPase_AAA-3"/>
</dbReference>
<dbReference type="Pfam" id="PF17863">
    <property type="entry name" value="AAA_lid_2"/>
    <property type="match status" value="1"/>
</dbReference>
<evidence type="ECO:0000259" key="1">
    <source>
        <dbReference type="Pfam" id="PF07726"/>
    </source>
</evidence>
<dbReference type="Gene3D" id="1.10.8.80">
    <property type="entry name" value="Magnesium chelatase subunit I, C-Terminal domain"/>
    <property type="match status" value="1"/>
</dbReference>
<dbReference type="EMBL" id="JAYGJQ010000001">
    <property type="protein sequence ID" value="MEA9354748.1"/>
    <property type="molecule type" value="Genomic_DNA"/>
</dbReference>
<dbReference type="Proteomes" id="UP001302274">
    <property type="component" value="Unassembled WGS sequence"/>
</dbReference>
<dbReference type="PIRSF" id="PIRSF002849">
    <property type="entry name" value="AAA_ATPase_chaperone_MoxR_prd"/>
    <property type="match status" value="1"/>
</dbReference>
<dbReference type="InterPro" id="IPR041628">
    <property type="entry name" value="ChlI/MoxR_AAA_lid"/>
</dbReference>
<dbReference type="CDD" id="cd00009">
    <property type="entry name" value="AAA"/>
    <property type="match status" value="1"/>
</dbReference>
<keyword evidence="4" id="KW-1185">Reference proteome</keyword>
<dbReference type="RefSeq" id="WP_323574231.1">
    <property type="nucleotide sequence ID" value="NZ_JAYGJQ010000001.1"/>
</dbReference>
<dbReference type="InterPro" id="IPR027417">
    <property type="entry name" value="P-loop_NTPase"/>
</dbReference>
<proteinExistence type="predicted"/>
<evidence type="ECO:0000259" key="2">
    <source>
        <dbReference type="Pfam" id="PF17863"/>
    </source>
</evidence>
<name>A0ABU5VNY1_9BACT</name>
<dbReference type="PANTHER" id="PTHR42759">
    <property type="entry name" value="MOXR FAMILY PROTEIN"/>
    <property type="match status" value="1"/>
</dbReference>
<sequence>MNKFIQEFLGSADSSILGKQTETKLALCCFLSHGHLLIEDVPGMGKTTFAKTLAKLLDLTFARIQFTNDLMPSDLIGIQIFDAKEGKFNLVHGPIFHQFILADELNRGTPKTQSALLEAMEEKQVTLDGNTIELPHPFFVVATQNPRSQIGTHHLPESQLDRFMMKIKIGYPDSQHEKQIISSDAHQDNYHNLKPAITASVLADLYQSVKQVKVSDALLNYVISLLEKSRINNSFQGLSPRAGKDIIKAAKAWAFIEGRDYVLPDDVQMILPSVVSHRLSPFQNQSFDLDKELTLKLIQSTKVD</sequence>
<gene>
    <name evidence="3" type="ORF">SHI21_00935</name>
</gene>
<reference evidence="3 4" key="1">
    <citation type="submission" date="2023-11" db="EMBL/GenBank/DDBJ databases">
        <title>A Novel Polar Bacteriovorax (B. antarcticus) Isolated from the Biocrust in Antarctica.</title>
        <authorList>
            <person name="Mun W."/>
            <person name="Choi S.Y."/>
            <person name="Mitchell R.J."/>
        </authorList>
    </citation>
    <scope>NUCLEOTIDE SEQUENCE [LARGE SCALE GENOMIC DNA]</scope>
    <source>
        <strain evidence="3 4">PP10</strain>
    </source>
</reference>
<dbReference type="Gene3D" id="3.40.50.300">
    <property type="entry name" value="P-loop containing nucleotide triphosphate hydrolases"/>
    <property type="match status" value="1"/>
</dbReference>
<comment type="caution">
    <text evidence="3">The sequence shown here is derived from an EMBL/GenBank/DDBJ whole genome shotgun (WGS) entry which is preliminary data.</text>
</comment>
<dbReference type="PANTHER" id="PTHR42759:SF5">
    <property type="entry name" value="METHANOL DEHYDROGENASE REGULATOR"/>
    <property type="match status" value="1"/>
</dbReference>
<accession>A0ABU5VNY1</accession>
<feature type="domain" description="ChlI/MoxR AAA lid" evidence="2">
    <location>
        <begin position="237"/>
        <end position="284"/>
    </location>
</feature>
<evidence type="ECO:0000313" key="4">
    <source>
        <dbReference type="Proteomes" id="UP001302274"/>
    </source>
</evidence>
<dbReference type="SUPFAM" id="SSF52540">
    <property type="entry name" value="P-loop containing nucleoside triphosphate hydrolases"/>
    <property type="match status" value="1"/>
</dbReference>
<evidence type="ECO:0000313" key="3">
    <source>
        <dbReference type="EMBL" id="MEA9354748.1"/>
    </source>
</evidence>
<feature type="domain" description="ATPase AAA-3" evidence="1">
    <location>
        <begin position="35"/>
        <end position="165"/>
    </location>
</feature>
<protein>
    <submittedName>
        <fullName evidence="3">MoxR family ATPase</fullName>
    </submittedName>
</protein>
<dbReference type="InterPro" id="IPR050764">
    <property type="entry name" value="CbbQ/NirQ/NorQ/GpvN"/>
</dbReference>
<dbReference type="Pfam" id="PF07726">
    <property type="entry name" value="AAA_3"/>
    <property type="match status" value="1"/>
</dbReference>
<organism evidence="3 4">
    <name type="scientific">Bacteriovorax antarcticus</name>
    <dbReference type="NCBI Taxonomy" id="3088717"/>
    <lineage>
        <taxon>Bacteria</taxon>
        <taxon>Pseudomonadati</taxon>
        <taxon>Bdellovibrionota</taxon>
        <taxon>Bacteriovoracia</taxon>
        <taxon>Bacteriovoracales</taxon>
        <taxon>Bacteriovoracaceae</taxon>
        <taxon>Bacteriovorax</taxon>
    </lineage>
</organism>